<evidence type="ECO:0000313" key="1">
    <source>
        <dbReference type="EMBL" id="CCA45346.1"/>
    </source>
</evidence>
<gene>
    <name evidence="1" type="ORF">NMALPHA522_1805</name>
</gene>
<proteinExistence type="predicted"/>
<protein>
    <submittedName>
        <fullName evidence="1">Uncharacterized protein</fullName>
    </submittedName>
</protein>
<reference evidence="1" key="1">
    <citation type="submission" date="2011-03" db="EMBL/GenBank/DDBJ databases">
        <title>Draft genome of Neisseria meningitidis strain alpha522.</title>
        <authorList>
            <person name="Schoen C."/>
            <person name="Blom J."/>
        </authorList>
    </citation>
    <scope>NUCLEOTIDE SEQUENCE</scope>
    <source>
        <strain evidence="1">Alpha522</strain>
    </source>
</reference>
<accession>I4E7M8</accession>
<organism evidence="1">
    <name type="scientific">Neisseria meningitidis alpha522</name>
    <dbReference type="NCBI Taxonomy" id="996307"/>
    <lineage>
        <taxon>Bacteria</taxon>
        <taxon>Pseudomonadati</taxon>
        <taxon>Pseudomonadota</taxon>
        <taxon>Betaproteobacteria</taxon>
        <taxon>Neisseriales</taxon>
        <taxon>Neisseriaceae</taxon>
        <taxon>Neisseria</taxon>
    </lineage>
</organism>
<dbReference type="AlphaFoldDB" id="I4E7M8"/>
<sequence>MPNRVIPAQAGIQTLVFQEYLKIAAIPNLWIPACAERTV</sequence>
<dbReference type="EMBL" id="FR845715">
    <property type="protein sequence ID" value="CCA45346.1"/>
    <property type="molecule type" value="Genomic_DNA"/>
</dbReference>
<name>I4E7M8_NEIME</name>